<feature type="compositionally biased region" description="Basic residues" evidence="1">
    <location>
        <begin position="80"/>
        <end position="90"/>
    </location>
</feature>
<proteinExistence type="predicted"/>
<dbReference type="EMBL" id="OIVN01000904">
    <property type="protein sequence ID" value="SPC87228.1"/>
    <property type="molecule type" value="Genomic_DNA"/>
</dbReference>
<evidence type="ECO:0000313" key="2">
    <source>
        <dbReference type="EMBL" id="SPC87228.1"/>
    </source>
</evidence>
<organism evidence="2">
    <name type="scientific">Fagus sylvatica</name>
    <name type="common">Beechnut</name>
    <dbReference type="NCBI Taxonomy" id="28930"/>
    <lineage>
        <taxon>Eukaryota</taxon>
        <taxon>Viridiplantae</taxon>
        <taxon>Streptophyta</taxon>
        <taxon>Embryophyta</taxon>
        <taxon>Tracheophyta</taxon>
        <taxon>Spermatophyta</taxon>
        <taxon>Magnoliopsida</taxon>
        <taxon>eudicotyledons</taxon>
        <taxon>Gunneridae</taxon>
        <taxon>Pentapetalae</taxon>
        <taxon>rosids</taxon>
        <taxon>fabids</taxon>
        <taxon>Fagales</taxon>
        <taxon>Fagaceae</taxon>
        <taxon>Fagus</taxon>
    </lineage>
</organism>
<dbReference type="AlphaFoldDB" id="A0A2N9FJ72"/>
<name>A0A2N9FJ72_FAGSY</name>
<evidence type="ECO:0000256" key="1">
    <source>
        <dbReference type="SAM" id="MobiDB-lite"/>
    </source>
</evidence>
<reference evidence="2" key="1">
    <citation type="submission" date="2018-02" db="EMBL/GenBank/DDBJ databases">
        <authorList>
            <person name="Cohen D.B."/>
            <person name="Kent A.D."/>
        </authorList>
    </citation>
    <scope>NUCLEOTIDE SEQUENCE</scope>
</reference>
<feature type="compositionally biased region" description="Basic and acidic residues" evidence="1">
    <location>
        <begin position="91"/>
        <end position="100"/>
    </location>
</feature>
<protein>
    <submittedName>
        <fullName evidence="2">Uncharacterized protein</fullName>
    </submittedName>
</protein>
<accession>A0A2N9FJ72</accession>
<sequence length="151" mass="17176">MTPATTWNSRFAESIPRLIGIFTGKVHENSSDTPTSGSHNSLVRTPIRANFISLERGRRELSGRYACMTHFEFQKTSKTAPRKSDKKKIRARESRRIADSCRGRRAREAQYHHHAQRAIMARPACMPPVFYKTEPPPLSFAHNFARALGLP</sequence>
<gene>
    <name evidence="2" type="ORF">FSB_LOCUS15110</name>
</gene>
<feature type="region of interest" description="Disordered" evidence="1">
    <location>
        <begin position="76"/>
        <end position="100"/>
    </location>
</feature>